<keyword evidence="3" id="KW-0611">Plant defense</keyword>
<evidence type="ECO:0000256" key="2">
    <source>
        <dbReference type="ARBA" id="ARBA00022475"/>
    </source>
</evidence>
<evidence type="ECO:0000256" key="3">
    <source>
        <dbReference type="ARBA" id="ARBA00022821"/>
    </source>
</evidence>
<dbReference type="PANTHER" id="PTHR43670:SF114">
    <property type="entry name" value="OS05G0592000 PROTEIN"/>
    <property type="match status" value="1"/>
</dbReference>
<organism evidence="9 10">
    <name type="scientific">Tetracentron sinense</name>
    <name type="common">Spur-leaf</name>
    <dbReference type="NCBI Taxonomy" id="13715"/>
    <lineage>
        <taxon>Eukaryota</taxon>
        <taxon>Viridiplantae</taxon>
        <taxon>Streptophyta</taxon>
        <taxon>Embryophyta</taxon>
        <taxon>Tracheophyta</taxon>
        <taxon>Spermatophyta</taxon>
        <taxon>Magnoliopsida</taxon>
        <taxon>Trochodendrales</taxon>
        <taxon>Trochodendraceae</taxon>
        <taxon>Tetracentron</taxon>
    </lineage>
</organism>
<comment type="subcellular location">
    <subcellularLocation>
        <location evidence="1">Cell membrane</location>
        <topology evidence="1">Single-pass membrane protein</topology>
    </subcellularLocation>
</comment>
<feature type="transmembrane region" description="Helical" evidence="7">
    <location>
        <begin position="224"/>
        <end position="242"/>
    </location>
</feature>
<feature type="compositionally biased region" description="Polar residues" evidence="6">
    <location>
        <begin position="134"/>
        <end position="157"/>
    </location>
</feature>
<keyword evidence="2" id="KW-1003">Cell membrane</keyword>
<evidence type="ECO:0000256" key="6">
    <source>
        <dbReference type="SAM" id="MobiDB-lite"/>
    </source>
</evidence>
<reference evidence="9 10" key="1">
    <citation type="submission" date="2020-04" db="EMBL/GenBank/DDBJ databases">
        <title>Plant Genome Project.</title>
        <authorList>
            <person name="Zhang R.-G."/>
        </authorList>
    </citation>
    <scope>NUCLEOTIDE SEQUENCE [LARGE SCALE GENOMIC DNA]</scope>
    <source>
        <strain evidence="9">YNK0</strain>
        <tissue evidence="9">Leaf</tissue>
    </source>
</reference>
<evidence type="ECO:0000256" key="4">
    <source>
        <dbReference type="PROSITE-ProRule" id="PRU00285"/>
    </source>
</evidence>
<dbReference type="PANTHER" id="PTHR43670">
    <property type="entry name" value="HEAT SHOCK PROTEIN 26"/>
    <property type="match status" value="1"/>
</dbReference>
<dbReference type="Gene3D" id="2.60.40.790">
    <property type="match status" value="1"/>
</dbReference>
<dbReference type="CDD" id="cd06464">
    <property type="entry name" value="ACD_sHsps-like"/>
    <property type="match status" value="1"/>
</dbReference>
<dbReference type="OMA" id="FRHEITV"/>
<evidence type="ECO:0000256" key="1">
    <source>
        <dbReference type="ARBA" id="ARBA00004162"/>
    </source>
</evidence>
<dbReference type="PROSITE" id="PS01031">
    <property type="entry name" value="SHSP"/>
    <property type="match status" value="1"/>
</dbReference>
<dbReference type="OrthoDB" id="1431247at2759"/>
<evidence type="ECO:0000256" key="7">
    <source>
        <dbReference type="SAM" id="Phobius"/>
    </source>
</evidence>
<dbReference type="GO" id="GO:0006952">
    <property type="term" value="P:defense response"/>
    <property type="evidence" value="ECO:0007669"/>
    <property type="project" value="UniProtKB-KW"/>
</dbReference>
<dbReference type="GO" id="GO:0034605">
    <property type="term" value="P:cellular response to heat"/>
    <property type="evidence" value="ECO:0007669"/>
    <property type="project" value="TreeGrafter"/>
</dbReference>
<sequence length="244" mass="27484">MEGRQAARTRIYEDFQPSSDFVEGDVSDILIVALSDFTEEQIWIEVDVFGNLEISGECAVGNNKWRRFHKEFAIPANCNINDIQAHLQNGNLFIRMPKIITDQQDEGKPTLEAPKIQEHVSEPKSLTSEDRTPQKASSTSNPKEQTDGKSTGFTNAEVTPEQKEHSDTKGKSIESKDTKNFAEKTTEKLKKKKDEYTDSEIHGKLKNYMHANVGNVKELQKPQLVVNMVVAIIVVLVVAVYVTY</sequence>
<keyword evidence="7" id="KW-1133">Transmembrane helix</keyword>
<feature type="compositionally biased region" description="Basic and acidic residues" evidence="6">
    <location>
        <begin position="160"/>
        <end position="180"/>
    </location>
</feature>
<dbReference type="InterPro" id="IPR002068">
    <property type="entry name" value="A-crystallin/Hsp20_dom"/>
</dbReference>
<dbReference type="SUPFAM" id="SSF49764">
    <property type="entry name" value="HSP20-like chaperones"/>
    <property type="match status" value="1"/>
</dbReference>
<dbReference type="Pfam" id="PF00011">
    <property type="entry name" value="HSP20"/>
    <property type="match status" value="1"/>
</dbReference>
<accession>A0A835DJZ3</accession>
<keyword evidence="7" id="KW-0812">Transmembrane</keyword>
<gene>
    <name evidence="9" type="ORF">HHK36_011546</name>
</gene>
<evidence type="ECO:0000259" key="8">
    <source>
        <dbReference type="PROSITE" id="PS01031"/>
    </source>
</evidence>
<evidence type="ECO:0000256" key="5">
    <source>
        <dbReference type="RuleBase" id="RU003616"/>
    </source>
</evidence>
<evidence type="ECO:0000313" key="10">
    <source>
        <dbReference type="Proteomes" id="UP000655225"/>
    </source>
</evidence>
<comment type="similarity">
    <text evidence="4 5">Belongs to the small heat shock protein (HSP20) family.</text>
</comment>
<feature type="region of interest" description="Disordered" evidence="6">
    <location>
        <begin position="111"/>
        <end position="180"/>
    </location>
</feature>
<feature type="compositionally biased region" description="Basic and acidic residues" evidence="6">
    <location>
        <begin position="111"/>
        <end position="133"/>
    </location>
</feature>
<keyword evidence="10" id="KW-1185">Reference proteome</keyword>
<feature type="domain" description="SHSP" evidence="8">
    <location>
        <begin position="10"/>
        <end position="114"/>
    </location>
</feature>
<dbReference type="Proteomes" id="UP000655225">
    <property type="component" value="Unassembled WGS sequence"/>
</dbReference>
<comment type="caution">
    <text evidence="9">The sequence shown here is derived from an EMBL/GenBank/DDBJ whole genome shotgun (WGS) entry which is preliminary data.</text>
</comment>
<name>A0A835DJZ3_TETSI</name>
<dbReference type="EMBL" id="JABCRI010000007">
    <property type="protein sequence ID" value="KAF8403442.1"/>
    <property type="molecule type" value="Genomic_DNA"/>
</dbReference>
<evidence type="ECO:0000313" key="9">
    <source>
        <dbReference type="EMBL" id="KAF8403442.1"/>
    </source>
</evidence>
<dbReference type="InterPro" id="IPR008978">
    <property type="entry name" value="HSP20-like_chaperone"/>
</dbReference>
<keyword evidence="7" id="KW-0472">Membrane</keyword>
<protein>
    <recommendedName>
        <fullName evidence="8">SHSP domain-containing protein</fullName>
    </recommendedName>
</protein>
<dbReference type="GO" id="GO:0005886">
    <property type="term" value="C:plasma membrane"/>
    <property type="evidence" value="ECO:0007669"/>
    <property type="project" value="UniProtKB-SubCell"/>
</dbReference>
<dbReference type="AlphaFoldDB" id="A0A835DJZ3"/>
<proteinExistence type="inferred from homology"/>